<evidence type="ECO:0000313" key="7">
    <source>
        <dbReference type="Proteomes" id="UP000652231"/>
    </source>
</evidence>
<name>A0A8J2VF64_9FLAO</name>
<reference evidence="6" key="2">
    <citation type="submission" date="2020-09" db="EMBL/GenBank/DDBJ databases">
        <authorList>
            <person name="Sun Q."/>
            <person name="Zhou Y."/>
        </authorList>
    </citation>
    <scope>NUCLEOTIDE SEQUENCE</scope>
    <source>
        <strain evidence="6">CGMCC 1.12924</strain>
    </source>
</reference>
<dbReference type="InterPro" id="IPR006035">
    <property type="entry name" value="Ureohydrolase"/>
</dbReference>
<dbReference type="PANTHER" id="PTHR11358">
    <property type="entry name" value="ARGINASE/AGMATINASE"/>
    <property type="match status" value="1"/>
</dbReference>
<evidence type="ECO:0000256" key="4">
    <source>
        <dbReference type="ARBA" id="ARBA00023211"/>
    </source>
</evidence>
<comment type="caution">
    <text evidence="6">The sequence shown here is derived from an EMBL/GenBank/DDBJ whole genome shotgun (WGS) entry which is preliminary data.</text>
</comment>
<dbReference type="RefSeq" id="WP_188443031.1">
    <property type="nucleotide sequence ID" value="NZ_BMGK01000012.1"/>
</dbReference>
<dbReference type="EMBL" id="BMGK01000012">
    <property type="protein sequence ID" value="GGE00412.1"/>
    <property type="molecule type" value="Genomic_DNA"/>
</dbReference>
<comment type="similarity">
    <text evidence="5">Belongs to the arginase family.</text>
</comment>
<dbReference type="GO" id="GO:0006547">
    <property type="term" value="P:L-histidine metabolic process"/>
    <property type="evidence" value="ECO:0007669"/>
    <property type="project" value="UniProtKB-KW"/>
</dbReference>
<proteinExistence type="inferred from homology"/>
<accession>A0A8J2VF64</accession>
<dbReference type="Proteomes" id="UP000652231">
    <property type="component" value="Unassembled WGS sequence"/>
</dbReference>
<dbReference type="GO" id="GO:0033389">
    <property type="term" value="P:putrescine biosynthetic process from arginine, via agmatine"/>
    <property type="evidence" value="ECO:0007669"/>
    <property type="project" value="TreeGrafter"/>
</dbReference>
<evidence type="ECO:0000313" key="6">
    <source>
        <dbReference type="EMBL" id="GGE00412.1"/>
    </source>
</evidence>
<gene>
    <name evidence="6" type="ORF">GCM10011312_24860</name>
</gene>
<evidence type="ECO:0000256" key="2">
    <source>
        <dbReference type="ARBA" id="ARBA00022801"/>
    </source>
</evidence>
<evidence type="ECO:0000256" key="5">
    <source>
        <dbReference type="PROSITE-ProRule" id="PRU00742"/>
    </source>
</evidence>
<reference evidence="6" key="1">
    <citation type="journal article" date="2014" name="Int. J. Syst. Evol. Microbiol.">
        <title>Complete genome sequence of Corynebacterium casei LMG S-19264T (=DSM 44701T), isolated from a smear-ripened cheese.</title>
        <authorList>
            <consortium name="US DOE Joint Genome Institute (JGI-PGF)"/>
            <person name="Walter F."/>
            <person name="Albersmeier A."/>
            <person name="Kalinowski J."/>
            <person name="Ruckert C."/>
        </authorList>
    </citation>
    <scope>NUCLEOTIDE SEQUENCE</scope>
    <source>
        <strain evidence="6">CGMCC 1.12924</strain>
    </source>
</reference>
<keyword evidence="1" id="KW-0479">Metal-binding</keyword>
<dbReference type="SUPFAM" id="SSF52768">
    <property type="entry name" value="Arginase/deacetylase"/>
    <property type="match status" value="1"/>
</dbReference>
<keyword evidence="2" id="KW-0378">Hydrolase</keyword>
<dbReference type="AlphaFoldDB" id="A0A8J2VF64"/>
<sequence>MNPLIIYSPKKIQKFINKRPGETKFGESIQTIHELNDLKTTPAKYVLLGIPEDIGILANHGVKGAKNAWQACLKALLNLQANEFTTPENLVLLGEIDCDIELKAAATLDKEDEHYFEELGHIVSQIDTKVTTVVEHIVNAGKIPVIIGGGHNNSYGAIKGTSFALKKPISVINFDAHADFRPMEHRHSGNGFSFAYEEGYLHHYFVFGLHTSYNSQAIFDRLHSSKVNVSYNLFESIAIQRTKSFGQALKEAESFTVAAEKFGLEIDLDSIQDIPSSAKTPSGFSVNDTRRFLSYFAKNNNVAYLHLCEAAPKPGTDEEKQVGKLLAYLIMDFIS</sequence>
<dbReference type="Gene3D" id="3.40.800.10">
    <property type="entry name" value="Ureohydrolase domain"/>
    <property type="match status" value="1"/>
</dbReference>
<keyword evidence="3" id="KW-0369">Histidine metabolism</keyword>
<keyword evidence="4" id="KW-0464">Manganese</keyword>
<dbReference type="CDD" id="cd09988">
    <property type="entry name" value="Formimidoylglutamase"/>
    <property type="match status" value="1"/>
</dbReference>
<dbReference type="Pfam" id="PF00491">
    <property type="entry name" value="Arginase"/>
    <property type="match status" value="1"/>
</dbReference>
<evidence type="ECO:0000256" key="3">
    <source>
        <dbReference type="ARBA" id="ARBA00022808"/>
    </source>
</evidence>
<organism evidence="6 7">
    <name type="scientific">Planktosalinus lacus</name>
    <dbReference type="NCBI Taxonomy" id="1526573"/>
    <lineage>
        <taxon>Bacteria</taxon>
        <taxon>Pseudomonadati</taxon>
        <taxon>Bacteroidota</taxon>
        <taxon>Flavobacteriia</taxon>
        <taxon>Flavobacteriales</taxon>
        <taxon>Flavobacteriaceae</taxon>
        <taxon>Planktosalinus</taxon>
    </lineage>
</organism>
<keyword evidence="7" id="KW-1185">Reference proteome</keyword>
<dbReference type="InterPro" id="IPR023696">
    <property type="entry name" value="Ureohydrolase_dom_sf"/>
</dbReference>
<protein>
    <submittedName>
        <fullName evidence="6">Arginase</fullName>
    </submittedName>
</protein>
<dbReference type="GO" id="GO:0046872">
    <property type="term" value="F:metal ion binding"/>
    <property type="evidence" value="ECO:0007669"/>
    <property type="project" value="UniProtKB-KW"/>
</dbReference>
<dbReference type="PROSITE" id="PS51409">
    <property type="entry name" value="ARGINASE_2"/>
    <property type="match status" value="1"/>
</dbReference>
<dbReference type="PANTHER" id="PTHR11358:SF35">
    <property type="entry name" value="FORMIMIDOYLGLUTAMASE"/>
    <property type="match status" value="1"/>
</dbReference>
<dbReference type="GO" id="GO:0008783">
    <property type="term" value="F:agmatinase activity"/>
    <property type="evidence" value="ECO:0007669"/>
    <property type="project" value="TreeGrafter"/>
</dbReference>
<evidence type="ECO:0000256" key="1">
    <source>
        <dbReference type="ARBA" id="ARBA00022723"/>
    </source>
</evidence>